<evidence type="ECO:0000256" key="1">
    <source>
        <dbReference type="SAM" id="MobiDB-lite"/>
    </source>
</evidence>
<gene>
    <name evidence="2" type="ORF">DAEQUDRAFT_481021</name>
</gene>
<organism evidence="2 3">
    <name type="scientific">Daedalea quercina L-15889</name>
    <dbReference type="NCBI Taxonomy" id="1314783"/>
    <lineage>
        <taxon>Eukaryota</taxon>
        <taxon>Fungi</taxon>
        <taxon>Dikarya</taxon>
        <taxon>Basidiomycota</taxon>
        <taxon>Agaricomycotina</taxon>
        <taxon>Agaricomycetes</taxon>
        <taxon>Polyporales</taxon>
        <taxon>Fomitopsis</taxon>
    </lineage>
</organism>
<dbReference type="Proteomes" id="UP000076727">
    <property type="component" value="Unassembled WGS sequence"/>
</dbReference>
<sequence>MTGALSALTHLLSGHGAEDSVYCVRVRSQAVEPVPPVGMTSAPRWPASSTSLRTRTIIRAIVAYPPHADGTSAAAATERPPRRSVGRGSST</sequence>
<evidence type="ECO:0000313" key="2">
    <source>
        <dbReference type="EMBL" id="KZT66106.1"/>
    </source>
</evidence>
<feature type="region of interest" description="Disordered" evidence="1">
    <location>
        <begin position="68"/>
        <end position="91"/>
    </location>
</feature>
<proteinExistence type="predicted"/>
<dbReference type="AlphaFoldDB" id="A0A165MTP9"/>
<dbReference type="EMBL" id="KV429094">
    <property type="protein sequence ID" value="KZT66106.1"/>
    <property type="molecule type" value="Genomic_DNA"/>
</dbReference>
<evidence type="ECO:0000313" key="3">
    <source>
        <dbReference type="Proteomes" id="UP000076727"/>
    </source>
</evidence>
<accession>A0A165MTP9</accession>
<protein>
    <submittedName>
        <fullName evidence="2">Uncharacterized protein</fullName>
    </submittedName>
</protein>
<keyword evidence="3" id="KW-1185">Reference proteome</keyword>
<name>A0A165MTP9_9APHY</name>
<reference evidence="2 3" key="1">
    <citation type="journal article" date="2016" name="Mol. Biol. Evol.">
        <title>Comparative Genomics of Early-Diverging Mushroom-Forming Fungi Provides Insights into the Origins of Lignocellulose Decay Capabilities.</title>
        <authorList>
            <person name="Nagy L.G."/>
            <person name="Riley R."/>
            <person name="Tritt A."/>
            <person name="Adam C."/>
            <person name="Daum C."/>
            <person name="Floudas D."/>
            <person name="Sun H."/>
            <person name="Yadav J.S."/>
            <person name="Pangilinan J."/>
            <person name="Larsson K.H."/>
            <person name="Matsuura K."/>
            <person name="Barry K."/>
            <person name="Labutti K."/>
            <person name="Kuo R."/>
            <person name="Ohm R.A."/>
            <person name="Bhattacharya S.S."/>
            <person name="Shirouzu T."/>
            <person name="Yoshinaga Y."/>
            <person name="Martin F.M."/>
            <person name="Grigoriev I.V."/>
            <person name="Hibbett D.S."/>
        </authorList>
    </citation>
    <scope>NUCLEOTIDE SEQUENCE [LARGE SCALE GENOMIC DNA]</scope>
    <source>
        <strain evidence="2 3">L-15889</strain>
    </source>
</reference>